<accession>A0A845SM08</accession>
<dbReference type="GO" id="GO:0003824">
    <property type="term" value="F:catalytic activity"/>
    <property type="evidence" value="ECO:0007669"/>
    <property type="project" value="InterPro"/>
</dbReference>
<dbReference type="InterPro" id="IPR011146">
    <property type="entry name" value="HIT-like"/>
</dbReference>
<evidence type="ECO:0000313" key="5">
    <source>
        <dbReference type="EMBL" id="NDL64257.1"/>
    </source>
</evidence>
<protein>
    <submittedName>
        <fullName evidence="5">HIT domain-containing protein</fullName>
    </submittedName>
</protein>
<dbReference type="Pfam" id="PF01230">
    <property type="entry name" value="HIT"/>
    <property type="match status" value="1"/>
</dbReference>
<comment type="caution">
    <text evidence="5">The sequence shown here is derived from an EMBL/GenBank/DDBJ whole genome shotgun (WGS) entry which is preliminary data.</text>
</comment>
<dbReference type="PANTHER" id="PTHR46648">
    <property type="entry name" value="HIT FAMILY PROTEIN 1"/>
    <property type="match status" value="1"/>
</dbReference>
<reference evidence="5 6" key="2">
    <citation type="submission" date="2020-02" db="EMBL/GenBank/DDBJ databases">
        <title>The new genus of Enterobacteriales.</title>
        <authorList>
            <person name="Kim I.S."/>
        </authorList>
    </citation>
    <scope>NUCLEOTIDE SEQUENCE [LARGE SCALE GENOMIC DNA]</scope>
    <source>
        <strain evidence="5 6">SAP-6</strain>
    </source>
</reference>
<gene>
    <name evidence="5" type="ORF">GRH90_16070</name>
</gene>
<sequence length="148" mass="16410">MNSTRIILPDNNCCAFCDYLNGVRPFSILHRDDLVAVLITREQRGDPHLLVIPVRHVPTIIEVNSDELAQIGIALRQVTKAIVKSYNKKGVSIWQNNGISASQSIAHLHFHIAGTLDNGGTNWGDVPELTLSETDIICDRIKLAFTIK</sequence>
<dbReference type="GO" id="GO:0009117">
    <property type="term" value="P:nucleotide metabolic process"/>
    <property type="evidence" value="ECO:0007669"/>
    <property type="project" value="TreeGrafter"/>
</dbReference>
<proteinExistence type="predicted"/>
<keyword evidence="6" id="KW-1185">Reference proteome</keyword>
<evidence type="ECO:0000313" key="6">
    <source>
        <dbReference type="Proteomes" id="UP000461443"/>
    </source>
</evidence>
<dbReference type="Proteomes" id="UP000461443">
    <property type="component" value="Unassembled WGS sequence"/>
</dbReference>
<dbReference type="InterPro" id="IPR001310">
    <property type="entry name" value="Histidine_triad_HIT"/>
</dbReference>
<reference evidence="5 6" key="1">
    <citation type="submission" date="2019-12" db="EMBL/GenBank/DDBJ databases">
        <authorList>
            <person name="Lee S.D."/>
        </authorList>
    </citation>
    <scope>NUCLEOTIDE SEQUENCE [LARGE SCALE GENOMIC DNA]</scope>
    <source>
        <strain evidence="5 6">SAP-6</strain>
    </source>
</reference>
<dbReference type="PROSITE" id="PS51084">
    <property type="entry name" value="HIT_2"/>
    <property type="match status" value="1"/>
</dbReference>
<dbReference type="RefSeq" id="WP_162366972.1">
    <property type="nucleotide sequence ID" value="NZ_WUBS01000011.1"/>
</dbReference>
<evidence type="ECO:0000256" key="3">
    <source>
        <dbReference type="PROSITE-ProRule" id="PRU00464"/>
    </source>
</evidence>
<evidence type="ECO:0000256" key="1">
    <source>
        <dbReference type="PIRSR" id="PIRSR601310-1"/>
    </source>
</evidence>
<organism evidence="5 6">
    <name type="scientific">Acerihabitans arboris</name>
    <dbReference type="NCBI Taxonomy" id="2691583"/>
    <lineage>
        <taxon>Bacteria</taxon>
        <taxon>Pseudomonadati</taxon>
        <taxon>Pseudomonadota</taxon>
        <taxon>Gammaproteobacteria</taxon>
        <taxon>Enterobacterales</taxon>
        <taxon>Pectobacteriaceae</taxon>
        <taxon>Acerihabitans</taxon>
    </lineage>
</organism>
<dbReference type="SUPFAM" id="SSF54197">
    <property type="entry name" value="HIT-like"/>
    <property type="match status" value="1"/>
</dbReference>
<name>A0A845SM08_9GAMM</name>
<feature type="active site" description="Tele-AMP-histidine intermediate" evidence="1">
    <location>
        <position position="109"/>
    </location>
</feature>
<dbReference type="EMBL" id="WUBS01000011">
    <property type="protein sequence ID" value="NDL64257.1"/>
    <property type="molecule type" value="Genomic_DNA"/>
</dbReference>
<dbReference type="Gene3D" id="3.30.428.10">
    <property type="entry name" value="HIT-like"/>
    <property type="match status" value="1"/>
</dbReference>
<evidence type="ECO:0000256" key="2">
    <source>
        <dbReference type="PIRSR" id="PIRSR601310-3"/>
    </source>
</evidence>
<feature type="domain" description="HIT" evidence="4">
    <location>
        <begin position="15"/>
        <end position="123"/>
    </location>
</feature>
<feature type="short sequence motif" description="Histidine triad motif" evidence="2 3">
    <location>
        <begin position="107"/>
        <end position="111"/>
    </location>
</feature>
<dbReference type="PANTHER" id="PTHR46648:SF1">
    <property type="entry name" value="ADENOSINE 5'-MONOPHOSPHORAMIDASE HNT1"/>
    <property type="match status" value="1"/>
</dbReference>
<evidence type="ECO:0000259" key="4">
    <source>
        <dbReference type="PROSITE" id="PS51084"/>
    </source>
</evidence>
<dbReference type="AlphaFoldDB" id="A0A845SM08"/>
<dbReference type="InterPro" id="IPR036265">
    <property type="entry name" value="HIT-like_sf"/>
</dbReference>